<evidence type="ECO:0000256" key="2">
    <source>
        <dbReference type="ARBA" id="ARBA00004651"/>
    </source>
</evidence>
<keyword evidence="9" id="KW-0444">Lipid biosynthesis</keyword>
<evidence type="ECO:0000256" key="3">
    <source>
        <dbReference type="ARBA" id="ARBA00005119"/>
    </source>
</evidence>
<comment type="similarity">
    <text evidence="5 18">Belongs to the CDS family.</text>
</comment>
<keyword evidence="17" id="KW-1208">Phospholipid metabolism</keyword>
<evidence type="ECO:0000256" key="8">
    <source>
        <dbReference type="ARBA" id="ARBA00022475"/>
    </source>
</evidence>
<feature type="transmembrane region" description="Helical" evidence="19">
    <location>
        <begin position="64"/>
        <end position="82"/>
    </location>
</feature>
<keyword evidence="14" id="KW-0443">Lipid metabolism</keyword>
<evidence type="ECO:0000256" key="1">
    <source>
        <dbReference type="ARBA" id="ARBA00001698"/>
    </source>
</evidence>
<accession>A0A5C5BHM4</accession>
<evidence type="ECO:0000256" key="16">
    <source>
        <dbReference type="ARBA" id="ARBA00023209"/>
    </source>
</evidence>
<name>A0A5C5BHM4_9MICO</name>
<reference evidence="20 21" key="1">
    <citation type="submission" date="2019-06" db="EMBL/GenBank/DDBJ databases">
        <title>Draft genome sequence of Miniimonas arenae KCTC 19750T isolated from sea sand.</title>
        <authorList>
            <person name="Park S.-J."/>
        </authorList>
    </citation>
    <scope>NUCLEOTIDE SEQUENCE [LARGE SCALE GENOMIC DNA]</scope>
    <source>
        <strain evidence="20 21">KCTC 19750</strain>
    </source>
</reference>
<feature type="transmembrane region" description="Helical" evidence="19">
    <location>
        <begin position="181"/>
        <end position="200"/>
    </location>
</feature>
<keyword evidence="21" id="KW-1185">Reference proteome</keyword>
<dbReference type="AlphaFoldDB" id="A0A5C5BHM4"/>
<feature type="transmembrane region" description="Helical" evidence="19">
    <location>
        <begin position="12"/>
        <end position="32"/>
    </location>
</feature>
<evidence type="ECO:0000256" key="11">
    <source>
        <dbReference type="ARBA" id="ARBA00022692"/>
    </source>
</evidence>
<evidence type="ECO:0000313" key="21">
    <source>
        <dbReference type="Proteomes" id="UP000313849"/>
    </source>
</evidence>
<keyword evidence="11 18" id="KW-0812">Transmembrane</keyword>
<keyword evidence="12 18" id="KW-0548">Nucleotidyltransferase</keyword>
<dbReference type="PROSITE" id="PS01315">
    <property type="entry name" value="CDS"/>
    <property type="match status" value="1"/>
</dbReference>
<feature type="transmembrane region" description="Helical" evidence="19">
    <location>
        <begin position="38"/>
        <end position="57"/>
    </location>
</feature>
<feature type="transmembrane region" description="Helical" evidence="19">
    <location>
        <begin position="88"/>
        <end position="105"/>
    </location>
</feature>
<evidence type="ECO:0000256" key="10">
    <source>
        <dbReference type="ARBA" id="ARBA00022679"/>
    </source>
</evidence>
<dbReference type="OrthoDB" id="9799199at2"/>
<evidence type="ECO:0000256" key="6">
    <source>
        <dbReference type="ARBA" id="ARBA00012487"/>
    </source>
</evidence>
<dbReference type="EC" id="2.7.7.41" evidence="6 18"/>
<protein>
    <recommendedName>
        <fullName evidence="7 18">Phosphatidate cytidylyltransferase</fullName>
        <ecNumber evidence="6 18">2.7.7.41</ecNumber>
    </recommendedName>
</protein>
<comment type="subcellular location">
    <subcellularLocation>
        <location evidence="2">Cell membrane</location>
        <topology evidence="2">Multi-pass membrane protein</topology>
    </subcellularLocation>
</comment>
<evidence type="ECO:0000256" key="12">
    <source>
        <dbReference type="ARBA" id="ARBA00022695"/>
    </source>
</evidence>
<keyword evidence="15 19" id="KW-0472">Membrane</keyword>
<dbReference type="GO" id="GO:0016024">
    <property type="term" value="P:CDP-diacylglycerol biosynthetic process"/>
    <property type="evidence" value="ECO:0007669"/>
    <property type="project" value="UniProtKB-UniPathway"/>
</dbReference>
<evidence type="ECO:0000256" key="9">
    <source>
        <dbReference type="ARBA" id="ARBA00022516"/>
    </source>
</evidence>
<gene>
    <name evidence="20" type="ORF">FH969_00620</name>
</gene>
<dbReference type="UniPathway" id="UPA00557">
    <property type="reaction ID" value="UER00614"/>
</dbReference>
<evidence type="ECO:0000256" key="4">
    <source>
        <dbReference type="ARBA" id="ARBA00005189"/>
    </source>
</evidence>
<feature type="transmembrane region" description="Helical" evidence="19">
    <location>
        <begin position="117"/>
        <end position="137"/>
    </location>
</feature>
<comment type="pathway">
    <text evidence="4">Lipid metabolism.</text>
</comment>
<feature type="transmembrane region" description="Helical" evidence="19">
    <location>
        <begin position="143"/>
        <end position="169"/>
    </location>
</feature>
<feature type="transmembrane region" description="Helical" evidence="19">
    <location>
        <begin position="206"/>
        <end position="224"/>
    </location>
</feature>
<dbReference type="EMBL" id="VENP01000001">
    <property type="protein sequence ID" value="TNU77388.1"/>
    <property type="molecule type" value="Genomic_DNA"/>
</dbReference>
<dbReference type="PANTHER" id="PTHR46382:SF1">
    <property type="entry name" value="PHOSPHATIDATE CYTIDYLYLTRANSFERASE"/>
    <property type="match status" value="1"/>
</dbReference>
<keyword evidence="13 19" id="KW-1133">Transmembrane helix</keyword>
<evidence type="ECO:0000313" key="20">
    <source>
        <dbReference type="EMBL" id="TNU77388.1"/>
    </source>
</evidence>
<evidence type="ECO:0000256" key="17">
    <source>
        <dbReference type="ARBA" id="ARBA00023264"/>
    </source>
</evidence>
<organism evidence="20 21">
    <name type="scientific">Miniimonas arenae</name>
    <dbReference type="NCBI Taxonomy" id="676201"/>
    <lineage>
        <taxon>Bacteria</taxon>
        <taxon>Bacillati</taxon>
        <taxon>Actinomycetota</taxon>
        <taxon>Actinomycetes</taxon>
        <taxon>Micrococcales</taxon>
        <taxon>Beutenbergiaceae</taxon>
        <taxon>Miniimonas</taxon>
    </lineage>
</organism>
<dbReference type="PANTHER" id="PTHR46382">
    <property type="entry name" value="PHOSPHATIDATE CYTIDYLYLTRANSFERASE"/>
    <property type="match status" value="1"/>
</dbReference>
<keyword evidence="8" id="KW-1003">Cell membrane</keyword>
<dbReference type="InterPro" id="IPR000374">
    <property type="entry name" value="PC_trans"/>
</dbReference>
<comment type="caution">
    <text evidence="20">The sequence shown here is derived from an EMBL/GenBank/DDBJ whole genome shotgun (WGS) entry which is preliminary data.</text>
</comment>
<keyword evidence="10 18" id="KW-0808">Transferase</keyword>
<evidence type="ECO:0000256" key="5">
    <source>
        <dbReference type="ARBA" id="ARBA00010185"/>
    </source>
</evidence>
<evidence type="ECO:0000256" key="7">
    <source>
        <dbReference type="ARBA" id="ARBA00019373"/>
    </source>
</evidence>
<dbReference type="GO" id="GO:0004605">
    <property type="term" value="F:phosphatidate cytidylyltransferase activity"/>
    <property type="evidence" value="ECO:0007669"/>
    <property type="project" value="UniProtKB-EC"/>
</dbReference>
<evidence type="ECO:0000256" key="14">
    <source>
        <dbReference type="ARBA" id="ARBA00023098"/>
    </source>
</evidence>
<dbReference type="Proteomes" id="UP000313849">
    <property type="component" value="Unassembled WGS sequence"/>
</dbReference>
<comment type="pathway">
    <text evidence="3 18">Phospholipid metabolism; CDP-diacylglycerol biosynthesis; CDP-diacylglycerol from sn-glycerol 3-phosphate: step 3/3.</text>
</comment>
<keyword evidence="16" id="KW-0594">Phospholipid biosynthesis</keyword>
<comment type="catalytic activity">
    <reaction evidence="1 18">
        <text>a 1,2-diacyl-sn-glycero-3-phosphate + CTP + H(+) = a CDP-1,2-diacyl-sn-glycerol + diphosphate</text>
        <dbReference type="Rhea" id="RHEA:16229"/>
        <dbReference type="ChEBI" id="CHEBI:15378"/>
        <dbReference type="ChEBI" id="CHEBI:33019"/>
        <dbReference type="ChEBI" id="CHEBI:37563"/>
        <dbReference type="ChEBI" id="CHEBI:58332"/>
        <dbReference type="ChEBI" id="CHEBI:58608"/>
        <dbReference type="EC" id="2.7.7.41"/>
    </reaction>
</comment>
<evidence type="ECO:0000256" key="19">
    <source>
        <dbReference type="SAM" id="Phobius"/>
    </source>
</evidence>
<proteinExistence type="inferred from homology"/>
<dbReference type="Pfam" id="PF01148">
    <property type="entry name" value="CTP_transf_1"/>
    <property type="match status" value="1"/>
</dbReference>
<evidence type="ECO:0000256" key="15">
    <source>
        <dbReference type="ARBA" id="ARBA00023136"/>
    </source>
</evidence>
<evidence type="ECO:0000256" key="18">
    <source>
        <dbReference type="RuleBase" id="RU003938"/>
    </source>
</evidence>
<evidence type="ECO:0000256" key="13">
    <source>
        <dbReference type="ARBA" id="ARBA00022989"/>
    </source>
</evidence>
<sequence>MLTAPPSRAGRNLPVAIGVGVGLGAALLLSLFLQKELFGLLVMAGVVGALVELRGALARVRIEVPLLPILVGSVGMLVSAYLVGAEALLVAFILTAGGVVVWTVIDVPGVRALRNASAALLVTAYVPFLASFLALALSADDGVWRVLLVVALAVACDTGGYAAGVAFGRHPIAPSVSPKKSWEGLAGSLLAGVLVAWPMATSLLGAHWWVGVVVAIVGVFAALVGDLGESLIKRDLGMKDMGSLLPGHGGVLDRVDSLLMVAPVAVTLLAVLVPAS</sequence>
<dbReference type="GO" id="GO:0005886">
    <property type="term" value="C:plasma membrane"/>
    <property type="evidence" value="ECO:0007669"/>
    <property type="project" value="UniProtKB-SubCell"/>
</dbReference>